<dbReference type="Proteomes" id="UP000499080">
    <property type="component" value="Unassembled WGS sequence"/>
</dbReference>
<dbReference type="AlphaFoldDB" id="A0A4Y2F6M7"/>
<comment type="caution">
    <text evidence="1">The sequence shown here is derived from an EMBL/GenBank/DDBJ whole genome shotgun (WGS) entry which is preliminary data.</text>
</comment>
<organism evidence="1 2">
    <name type="scientific">Araneus ventricosus</name>
    <name type="common">Orbweaver spider</name>
    <name type="synonym">Epeira ventricosa</name>
    <dbReference type="NCBI Taxonomy" id="182803"/>
    <lineage>
        <taxon>Eukaryota</taxon>
        <taxon>Metazoa</taxon>
        <taxon>Ecdysozoa</taxon>
        <taxon>Arthropoda</taxon>
        <taxon>Chelicerata</taxon>
        <taxon>Arachnida</taxon>
        <taxon>Araneae</taxon>
        <taxon>Araneomorphae</taxon>
        <taxon>Entelegynae</taxon>
        <taxon>Araneoidea</taxon>
        <taxon>Araneidae</taxon>
        <taxon>Araneus</taxon>
    </lineage>
</organism>
<accession>A0A4Y2F6M7</accession>
<evidence type="ECO:0000313" key="2">
    <source>
        <dbReference type="Proteomes" id="UP000499080"/>
    </source>
</evidence>
<evidence type="ECO:0000313" key="1">
    <source>
        <dbReference type="EMBL" id="GBM36046.1"/>
    </source>
</evidence>
<protein>
    <submittedName>
        <fullName evidence="1">Uncharacterized protein</fullName>
    </submittedName>
</protein>
<sequence length="98" mass="11010">MCIKEPKCFLERIFQTINGWSLSGAAFAWHVKFIALWIKGHFSAALWLFTWLIWPLRVNCPLSLTEEWESFVSKSPGACKMAQTLSGLSSDSLIGSSV</sequence>
<keyword evidence="2" id="KW-1185">Reference proteome</keyword>
<proteinExistence type="predicted"/>
<reference evidence="1 2" key="1">
    <citation type="journal article" date="2019" name="Sci. Rep.">
        <title>Orb-weaving spider Araneus ventricosus genome elucidates the spidroin gene catalogue.</title>
        <authorList>
            <person name="Kono N."/>
            <person name="Nakamura H."/>
            <person name="Ohtoshi R."/>
            <person name="Moran D.A.P."/>
            <person name="Shinohara A."/>
            <person name="Yoshida Y."/>
            <person name="Fujiwara M."/>
            <person name="Mori M."/>
            <person name="Tomita M."/>
            <person name="Arakawa K."/>
        </authorList>
    </citation>
    <scope>NUCLEOTIDE SEQUENCE [LARGE SCALE GENOMIC DNA]</scope>
</reference>
<name>A0A4Y2F6M7_ARAVE</name>
<gene>
    <name evidence="1" type="ORF">AVEN_274448_1</name>
</gene>
<dbReference type="EMBL" id="BGPR01000801">
    <property type="protein sequence ID" value="GBM36046.1"/>
    <property type="molecule type" value="Genomic_DNA"/>
</dbReference>